<dbReference type="InterPro" id="IPR004772">
    <property type="entry name" value="TrkH"/>
</dbReference>
<keyword evidence="2" id="KW-0813">Transport</keyword>
<protein>
    <submittedName>
        <fullName evidence="11">Potassium transporter KtrB</fullName>
    </submittedName>
</protein>
<feature type="transmembrane region" description="Helical" evidence="10">
    <location>
        <begin position="230"/>
        <end position="249"/>
    </location>
</feature>
<evidence type="ECO:0000313" key="12">
    <source>
        <dbReference type="Proteomes" id="UP000245368"/>
    </source>
</evidence>
<reference evidence="11 12" key="1">
    <citation type="submission" date="2018-05" db="EMBL/GenBank/DDBJ databases">
        <title>Complete Genome Sequence of Deinococcus sp. strain 17bor-2.</title>
        <authorList>
            <person name="Srinivasan S."/>
        </authorList>
    </citation>
    <scope>NUCLEOTIDE SEQUENCE [LARGE SCALE GENOMIC DNA]</scope>
    <source>
        <strain evidence="11 12">17bor-2</strain>
    </source>
</reference>
<dbReference type="AlphaFoldDB" id="A0A2Z3JJ48"/>
<name>A0A2Z3JJ48_9DEIO</name>
<feature type="transmembrane region" description="Helical" evidence="10">
    <location>
        <begin position="286"/>
        <end position="305"/>
    </location>
</feature>
<dbReference type="PANTHER" id="PTHR32024">
    <property type="entry name" value="TRK SYSTEM POTASSIUM UPTAKE PROTEIN TRKG-RELATED"/>
    <property type="match status" value="1"/>
</dbReference>
<gene>
    <name evidence="11" type="ORF">DKM44_10585</name>
</gene>
<evidence type="ECO:0000256" key="5">
    <source>
        <dbReference type="ARBA" id="ARBA00022692"/>
    </source>
</evidence>
<keyword evidence="3" id="KW-1003">Cell membrane</keyword>
<feature type="transmembrane region" description="Helical" evidence="10">
    <location>
        <begin position="75"/>
        <end position="99"/>
    </location>
</feature>
<evidence type="ECO:0000256" key="7">
    <source>
        <dbReference type="ARBA" id="ARBA00022989"/>
    </source>
</evidence>
<keyword evidence="8" id="KW-0406">Ion transport</keyword>
<proteinExistence type="predicted"/>
<dbReference type="KEGG" id="dez:DKM44_10585"/>
<dbReference type="NCBIfam" id="TIGR00933">
    <property type="entry name" value="2a38"/>
    <property type="match status" value="1"/>
</dbReference>
<feature type="transmembrane region" description="Helical" evidence="10">
    <location>
        <begin position="410"/>
        <end position="430"/>
    </location>
</feature>
<organism evidence="11 12">
    <name type="scientific">Deinococcus irradiatisoli</name>
    <dbReference type="NCBI Taxonomy" id="2202254"/>
    <lineage>
        <taxon>Bacteria</taxon>
        <taxon>Thermotogati</taxon>
        <taxon>Deinococcota</taxon>
        <taxon>Deinococci</taxon>
        <taxon>Deinococcales</taxon>
        <taxon>Deinococcaceae</taxon>
        <taxon>Deinococcus</taxon>
    </lineage>
</organism>
<comment type="subcellular location">
    <subcellularLocation>
        <location evidence="1">Cell membrane</location>
        <topology evidence="1">Multi-pass membrane protein</topology>
    </subcellularLocation>
</comment>
<feature type="transmembrane region" description="Helical" evidence="10">
    <location>
        <begin position="43"/>
        <end position="63"/>
    </location>
</feature>
<dbReference type="InterPro" id="IPR003445">
    <property type="entry name" value="Cat_transpt"/>
</dbReference>
<dbReference type="RefSeq" id="WP_109827349.1">
    <property type="nucleotide sequence ID" value="NZ_CP029494.1"/>
</dbReference>
<evidence type="ECO:0000256" key="8">
    <source>
        <dbReference type="ARBA" id="ARBA00023065"/>
    </source>
</evidence>
<feature type="transmembrane region" description="Helical" evidence="10">
    <location>
        <begin position="190"/>
        <end position="210"/>
    </location>
</feature>
<dbReference type="Pfam" id="PF02386">
    <property type="entry name" value="TrkH"/>
    <property type="match status" value="1"/>
</dbReference>
<evidence type="ECO:0000256" key="10">
    <source>
        <dbReference type="SAM" id="Phobius"/>
    </source>
</evidence>
<dbReference type="EMBL" id="CP029494">
    <property type="protein sequence ID" value="AWN23621.1"/>
    <property type="molecule type" value="Genomic_DNA"/>
</dbReference>
<keyword evidence="6" id="KW-0630">Potassium</keyword>
<sequence>MRRPILSKFSPPQLIALTFALTILLGGALLASPATHQAGHSLSPVQALFMATSALCVTGLSVVDVGSTFNLFGQLVVLALVQIGGLGIITFGTLFAFLLGRRINFSERIRLAQQVSAFEVGGVVRLIRQIFAFTLIAELIGAAVLALRFVPLEGWGRGLYFAVFHAVSAYNNAGFSLYPDGLMRFARDPLISLAISVLVILGGMGFIVQINVLSHWRNPRRDRMLVHSKIVLSVMAALLVIGTLLFMLFEWQNPRTLGPLPFGDKLLASFFQGMTPRTAGFNTVDYAAVTQPTIFITIILMFIGANPGSTGGGIKTSTFFVMMMAAISLVRGRGDLVAFGRRVARETVVRAMTVGLLSMGLVNTGVLLMLIANHDNALSFERLFFETVSAFGTVGLSMNATFSLNPSQELILLVLMYLGRIGPLTFAVAFGSSNKNEVVRYAPERDILIG</sequence>
<dbReference type="GO" id="GO:0015379">
    <property type="term" value="F:potassium:chloride symporter activity"/>
    <property type="evidence" value="ECO:0007669"/>
    <property type="project" value="InterPro"/>
</dbReference>
<dbReference type="Proteomes" id="UP000245368">
    <property type="component" value="Chromosome"/>
</dbReference>
<evidence type="ECO:0000256" key="1">
    <source>
        <dbReference type="ARBA" id="ARBA00004651"/>
    </source>
</evidence>
<keyword evidence="5 10" id="KW-0812">Transmembrane</keyword>
<dbReference type="PANTHER" id="PTHR32024:SF1">
    <property type="entry name" value="KTR SYSTEM POTASSIUM UPTAKE PROTEIN B"/>
    <property type="match status" value="1"/>
</dbReference>
<evidence type="ECO:0000256" key="6">
    <source>
        <dbReference type="ARBA" id="ARBA00022958"/>
    </source>
</evidence>
<keyword evidence="9 10" id="KW-0472">Membrane</keyword>
<evidence type="ECO:0000256" key="4">
    <source>
        <dbReference type="ARBA" id="ARBA00022538"/>
    </source>
</evidence>
<evidence type="ECO:0000256" key="9">
    <source>
        <dbReference type="ARBA" id="ARBA00023136"/>
    </source>
</evidence>
<feature type="transmembrane region" description="Helical" evidence="10">
    <location>
        <begin position="351"/>
        <end position="371"/>
    </location>
</feature>
<evidence type="ECO:0000256" key="3">
    <source>
        <dbReference type="ARBA" id="ARBA00022475"/>
    </source>
</evidence>
<accession>A0A2Z3JJ48</accession>
<feature type="transmembrane region" description="Helical" evidence="10">
    <location>
        <begin position="126"/>
        <end position="147"/>
    </location>
</feature>
<keyword evidence="4" id="KW-0633">Potassium transport</keyword>
<evidence type="ECO:0000256" key="2">
    <source>
        <dbReference type="ARBA" id="ARBA00022448"/>
    </source>
</evidence>
<dbReference type="GO" id="GO:0005886">
    <property type="term" value="C:plasma membrane"/>
    <property type="evidence" value="ECO:0007669"/>
    <property type="project" value="UniProtKB-SubCell"/>
</dbReference>
<dbReference type="OrthoDB" id="9810952at2"/>
<keyword evidence="12" id="KW-1185">Reference proteome</keyword>
<evidence type="ECO:0000313" key="11">
    <source>
        <dbReference type="EMBL" id="AWN23621.1"/>
    </source>
</evidence>
<keyword evidence="7 10" id="KW-1133">Transmembrane helix</keyword>